<dbReference type="CDD" id="cd00075">
    <property type="entry name" value="HATPase"/>
    <property type="match status" value="1"/>
</dbReference>
<evidence type="ECO:0000256" key="1">
    <source>
        <dbReference type="ARBA" id="ARBA00000085"/>
    </source>
</evidence>
<name>A0A1H2HD86_9PROT</name>
<dbReference type="SMART" id="SM00387">
    <property type="entry name" value="HATPase_c"/>
    <property type="match status" value="1"/>
</dbReference>
<evidence type="ECO:0000313" key="7">
    <source>
        <dbReference type="Proteomes" id="UP000182882"/>
    </source>
</evidence>
<dbReference type="InterPro" id="IPR036097">
    <property type="entry name" value="HisK_dim/P_sf"/>
</dbReference>
<dbReference type="PROSITE" id="PS50109">
    <property type="entry name" value="HIS_KIN"/>
    <property type="match status" value="1"/>
</dbReference>
<evidence type="ECO:0000313" key="6">
    <source>
        <dbReference type="EMBL" id="SDU29851.1"/>
    </source>
</evidence>
<dbReference type="PANTHER" id="PTHR43065">
    <property type="entry name" value="SENSOR HISTIDINE KINASE"/>
    <property type="match status" value="1"/>
</dbReference>
<dbReference type="Pfam" id="PF00512">
    <property type="entry name" value="HisKA"/>
    <property type="match status" value="1"/>
</dbReference>
<reference evidence="7" key="1">
    <citation type="submission" date="2016-10" db="EMBL/GenBank/DDBJ databases">
        <authorList>
            <person name="Varghese N."/>
            <person name="Submissions S."/>
        </authorList>
    </citation>
    <scope>NUCLEOTIDE SEQUENCE [LARGE SCALE GENOMIC DNA]</scope>
    <source>
        <strain evidence="7">Nm10</strain>
    </source>
</reference>
<dbReference type="Gene3D" id="3.30.565.10">
    <property type="entry name" value="Histidine kinase-like ATPase, C-terminal domain"/>
    <property type="match status" value="1"/>
</dbReference>
<keyword evidence="3" id="KW-0597">Phosphoprotein</keyword>
<dbReference type="Gene3D" id="1.10.287.130">
    <property type="match status" value="1"/>
</dbReference>
<keyword evidence="4" id="KW-1133">Transmembrane helix</keyword>
<comment type="catalytic activity">
    <reaction evidence="1">
        <text>ATP + protein L-histidine = ADP + protein N-phospho-L-histidine.</text>
        <dbReference type="EC" id="2.7.13.3"/>
    </reaction>
</comment>
<dbReference type="EMBL" id="FNLN01000046">
    <property type="protein sequence ID" value="SDU29851.1"/>
    <property type="molecule type" value="Genomic_DNA"/>
</dbReference>
<dbReference type="PRINTS" id="PR00344">
    <property type="entry name" value="BCTRLSENSOR"/>
</dbReference>
<evidence type="ECO:0000256" key="2">
    <source>
        <dbReference type="ARBA" id="ARBA00012438"/>
    </source>
</evidence>
<dbReference type="InterPro" id="IPR003594">
    <property type="entry name" value="HATPase_dom"/>
</dbReference>
<dbReference type="PANTHER" id="PTHR43065:SF52">
    <property type="entry name" value="SENSOR PROTEIN KINASE PILS"/>
    <property type="match status" value="1"/>
</dbReference>
<dbReference type="InterPro" id="IPR036890">
    <property type="entry name" value="HATPase_C_sf"/>
</dbReference>
<keyword evidence="4" id="KW-0472">Membrane</keyword>
<dbReference type="Pfam" id="PF02518">
    <property type="entry name" value="HATPase_c"/>
    <property type="match status" value="1"/>
</dbReference>
<feature type="transmembrane region" description="Helical" evidence="4">
    <location>
        <begin position="68"/>
        <end position="88"/>
    </location>
</feature>
<gene>
    <name evidence="6" type="ORF">SAMN05216406_1466</name>
</gene>
<feature type="transmembrane region" description="Helical" evidence="4">
    <location>
        <begin position="35"/>
        <end position="56"/>
    </location>
</feature>
<dbReference type="CDD" id="cd00082">
    <property type="entry name" value="HisKA"/>
    <property type="match status" value="1"/>
</dbReference>
<dbReference type="AlphaFoldDB" id="A0A1H2HD86"/>
<feature type="domain" description="Histidine kinase" evidence="5">
    <location>
        <begin position="339"/>
        <end position="537"/>
    </location>
</feature>
<dbReference type="SUPFAM" id="SSF55874">
    <property type="entry name" value="ATPase domain of HSP90 chaperone/DNA topoisomerase II/histidine kinase"/>
    <property type="match status" value="1"/>
</dbReference>
<dbReference type="Proteomes" id="UP000182882">
    <property type="component" value="Unassembled WGS sequence"/>
</dbReference>
<keyword evidence="6" id="KW-0808">Transferase</keyword>
<dbReference type="SMART" id="SM00388">
    <property type="entry name" value="HisKA"/>
    <property type="match status" value="1"/>
</dbReference>
<dbReference type="Pfam" id="PF25323">
    <property type="entry name" value="6TM_PilS"/>
    <property type="match status" value="1"/>
</dbReference>
<accession>A0A1H2HD86</accession>
<protein>
    <recommendedName>
        <fullName evidence="2">histidine kinase</fullName>
        <ecNumber evidence="2">2.7.13.3</ecNumber>
    </recommendedName>
</protein>
<dbReference type="EC" id="2.7.13.3" evidence="2"/>
<dbReference type="InterPro" id="IPR004358">
    <property type="entry name" value="Sig_transdc_His_kin-like_C"/>
</dbReference>
<dbReference type="GO" id="GO:0000155">
    <property type="term" value="F:phosphorelay sensor kinase activity"/>
    <property type="evidence" value="ECO:0007669"/>
    <property type="project" value="InterPro"/>
</dbReference>
<keyword evidence="6" id="KW-0418">Kinase</keyword>
<evidence type="ECO:0000256" key="4">
    <source>
        <dbReference type="SAM" id="Phobius"/>
    </source>
</evidence>
<dbReference type="InterPro" id="IPR003661">
    <property type="entry name" value="HisK_dim/P_dom"/>
</dbReference>
<evidence type="ECO:0000256" key="3">
    <source>
        <dbReference type="ARBA" id="ARBA00022553"/>
    </source>
</evidence>
<dbReference type="InterPro" id="IPR005467">
    <property type="entry name" value="His_kinase_dom"/>
</dbReference>
<keyword evidence="4" id="KW-0812">Transmembrane</keyword>
<keyword evidence="7" id="KW-1185">Reference proteome</keyword>
<sequence>MSTPTYSSQTKHSIFWPFHSKLASVDYTGQYWCSLYYFNIYRILLGSSLLISVWKFELTNFGSHHYTLFLYAGLSHVVCSCISLLLVNLRTLEFNWQLTIQVICDIVFFTIMLYASGGLQSGLGAILLISLAAAGLISRGRLALFLASIATISLLLQETYSLLTVSYYSAQYSQAGLLSMAYFAVAWLAHQLAKHTLASEQLAKERGIDLANMSQVNQLVIQDLQEGVLVVDKHGVIRQHNSYADKLLDLRSSANNPKSLKLSDYAPDIADRLKSWQGDSKMSFDLLRLTHSHALVRTRFLPIQADFSNGVVVFLEDMGRIQAQLQQLKLAAVGRLTANIAHEIRNPLSAINHAAELLEEEQQENHTDPRLVRIICDNTRRLNKIVQDVLQLNRRNISKPDILEPQDFIKKFLEEFCDVEKIDGDVFILQNTNKYLVSFDRDQLTQILWNLCRNAWRHCRKQAGSVLIELSTTTNGHNVCLNIIDDGPGVNPQQVKEIFEPFFTTADGGTGLGLYVARELCETNQSSLDYIEDSSSGHFRIIFNCSEPCR</sequence>
<dbReference type="SUPFAM" id="SSF47384">
    <property type="entry name" value="Homodimeric domain of signal transducing histidine kinase"/>
    <property type="match status" value="1"/>
</dbReference>
<proteinExistence type="predicted"/>
<evidence type="ECO:0000259" key="5">
    <source>
        <dbReference type="PROSITE" id="PS50109"/>
    </source>
</evidence>
<organism evidence="6 7">
    <name type="scientific">Nitrosomonas ureae</name>
    <dbReference type="NCBI Taxonomy" id="44577"/>
    <lineage>
        <taxon>Bacteria</taxon>
        <taxon>Pseudomonadati</taxon>
        <taxon>Pseudomonadota</taxon>
        <taxon>Betaproteobacteria</taxon>
        <taxon>Nitrosomonadales</taxon>
        <taxon>Nitrosomonadaceae</taxon>
        <taxon>Nitrosomonas</taxon>
    </lineage>
</organism>